<dbReference type="Proteomes" id="UP001597042">
    <property type="component" value="Unassembled WGS sequence"/>
</dbReference>
<reference evidence="6" key="1">
    <citation type="journal article" date="2019" name="Int. J. Syst. Evol. Microbiol.">
        <title>The Global Catalogue of Microorganisms (GCM) 10K type strain sequencing project: providing services to taxonomists for standard genome sequencing and annotation.</title>
        <authorList>
            <consortium name="The Broad Institute Genomics Platform"/>
            <consortium name="The Broad Institute Genome Sequencing Center for Infectious Disease"/>
            <person name="Wu L."/>
            <person name="Ma J."/>
        </authorList>
    </citation>
    <scope>NUCLEOTIDE SEQUENCE [LARGE SCALE GENOMIC DNA]</scope>
    <source>
        <strain evidence="6">CCUG 50754</strain>
    </source>
</reference>
<dbReference type="InterPro" id="IPR003593">
    <property type="entry name" value="AAA+_ATPase"/>
</dbReference>
<dbReference type="GO" id="GO:0005524">
    <property type="term" value="F:ATP binding"/>
    <property type="evidence" value="ECO:0007669"/>
    <property type="project" value="UniProtKB-KW"/>
</dbReference>
<dbReference type="CDD" id="cd03219">
    <property type="entry name" value="ABC_Mj1267_LivG_branched"/>
    <property type="match status" value="1"/>
</dbReference>
<protein>
    <submittedName>
        <fullName evidence="5">ABC transporter ATP-binding protein</fullName>
    </submittedName>
</protein>
<dbReference type="PANTHER" id="PTHR45772">
    <property type="entry name" value="CONSERVED COMPONENT OF ABC TRANSPORTER FOR NATURAL AMINO ACIDS-RELATED"/>
    <property type="match status" value="1"/>
</dbReference>
<keyword evidence="3 5" id="KW-0067">ATP-binding</keyword>
<dbReference type="InterPro" id="IPR003439">
    <property type="entry name" value="ABC_transporter-like_ATP-bd"/>
</dbReference>
<keyword evidence="6" id="KW-1185">Reference proteome</keyword>
<dbReference type="Pfam" id="PF00005">
    <property type="entry name" value="ABC_tran"/>
    <property type="match status" value="1"/>
</dbReference>
<feature type="domain" description="ABC transporter" evidence="4">
    <location>
        <begin position="5"/>
        <end position="253"/>
    </location>
</feature>
<dbReference type="RefSeq" id="WP_378750136.1">
    <property type="nucleotide sequence ID" value="NZ_JBHSSV010000002.1"/>
</dbReference>
<sequence>MTALLTVDDLTLRFGGSTALDGVSFDVQPGELFAVIGPNGAGKTSTFNCISGVYRPQEGSIALDGRSLLGRAPDEVARLGVARTFQNVELFDNLSVLDNLLLGRHQKTSYSWPEAMAWLGRSRRQEIAARRSVEDLIEFLDLASVRTMPVGILPYGIRKRIELGRALAMEPRLLLLDEPVAGMNSEETEDMARFILDIRTELGTAMIMVEHDMRLVMDLADRVMVIDFGKRIALGTPEVVQRDPAVIAAYLGGASDIVTDGLTDEVAR</sequence>
<dbReference type="InterPro" id="IPR032823">
    <property type="entry name" value="BCA_ABC_TP_C"/>
</dbReference>
<dbReference type="PROSITE" id="PS50893">
    <property type="entry name" value="ABC_TRANSPORTER_2"/>
    <property type="match status" value="1"/>
</dbReference>
<evidence type="ECO:0000259" key="4">
    <source>
        <dbReference type="PROSITE" id="PS50893"/>
    </source>
</evidence>
<dbReference type="SUPFAM" id="SSF52540">
    <property type="entry name" value="P-loop containing nucleoside triphosphate hydrolases"/>
    <property type="match status" value="1"/>
</dbReference>
<evidence type="ECO:0000313" key="6">
    <source>
        <dbReference type="Proteomes" id="UP001597042"/>
    </source>
</evidence>
<dbReference type="Gene3D" id="3.40.50.300">
    <property type="entry name" value="P-loop containing nucleotide triphosphate hydrolases"/>
    <property type="match status" value="1"/>
</dbReference>
<organism evidence="5 6">
    <name type="scientific">Microbacterium koreense</name>
    <dbReference type="NCBI Taxonomy" id="323761"/>
    <lineage>
        <taxon>Bacteria</taxon>
        <taxon>Bacillati</taxon>
        <taxon>Actinomycetota</taxon>
        <taxon>Actinomycetes</taxon>
        <taxon>Micrococcales</taxon>
        <taxon>Microbacteriaceae</taxon>
        <taxon>Microbacterium</taxon>
    </lineage>
</organism>
<dbReference type="EMBL" id="JBHTIM010000001">
    <property type="protein sequence ID" value="MFD0781151.1"/>
    <property type="molecule type" value="Genomic_DNA"/>
</dbReference>
<keyword evidence="2" id="KW-0547">Nucleotide-binding</keyword>
<dbReference type="InterPro" id="IPR027417">
    <property type="entry name" value="P-loop_NTPase"/>
</dbReference>
<proteinExistence type="predicted"/>
<evidence type="ECO:0000256" key="3">
    <source>
        <dbReference type="ARBA" id="ARBA00022840"/>
    </source>
</evidence>
<keyword evidence="1" id="KW-0813">Transport</keyword>
<gene>
    <name evidence="5" type="ORF">ACFQZV_07530</name>
</gene>
<dbReference type="Pfam" id="PF12399">
    <property type="entry name" value="BCA_ABC_TP_C"/>
    <property type="match status" value="1"/>
</dbReference>
<accession>A0ABW2ZRG6</accession>
<evidence type="ECO:0000313" key="5">
    <source>
        <dbReference type="EMBL" id="MFD0781151.1"/>
    </source>
</evidence>
<dbReference type="SMART" id="SM00382">
    <property type="entry name" value="AAA"/>
    <property type="match status" value="1"/>
</dbReference>
<evidence type="ECO:0000256" key="1">
    <source>
        <dbReference type="ARBA" id="ARBA00022448"/>
    </source>
</evidence>
<comment type="caution">
    <text evidence="5">The sequence shown here is derived from an EMBL/GenBank/DDBJ whole genome shotgun (WGS) entry which is preliminary data.</text>
</comment>
<dbReference type="InterPro" id="IPR051120">
    <property type="entry name" value="ABC_AA/LPS_Transport"/>
</dbReference>
<dbReference type="PANTHER" id="PTHR45772:SF1">
    <property type="entry name" value="ABC TRANSPORTER ATP-BINDING PROTEIN"/>
    <property type="match status" value="1"/>
</dbReference>
<name>A0ABW2ZRG6_9MICO</name>
<evidence type="ECO:0000256" key="2">
    <source>
        <dbReference type="ARBA" id="ARBA00022741"/>
    </source>
</evidence>